<sequence>MGLLENGGFETMFTIMFMLVVGTFAFVLIKGITQWHYNNQSPRLTVQAKVVSKRMDVSYHHHGDDHMMDSSSTFYYVTFEVKSGDRLELAVNGKEYGMLVENDIGELTFQGTRYIEFVRTREKD</sequence>
<dbReference type="InterPro" id="IPR019635">
    <property type="entry name" value="DUF2500"/>
</dbReference>
<dbReference type="Pfam" id="PF10694">
    <property type="entry name" value="DUF2500"/>
    <property type="match status" value="1"/>
</dbReference>
<evidence type="ECO:0000313" key="2">
    <source>
        <dbReference type="EMBL" id="UTY39763.1"/>
    </source>
</evidence>
<dbReference type="EMBL" id="CP101620">
    <property type="protein sequence ID" value="UTY39763.1"/>
    <property type="molecule type" value="Genomic_DNA"/>
</dbReference>
<accession>A0ABY5I6U1</accession>
<evidence type="ECO:0000256" key="1">
    <source>
        <dbReference type="SAM" id="Phobius"/>
    </source>
</evidence>
<reference evidence="2" key="1">
    <citation type="submission" date="2022-07" db="EMBL/GenBank/DDBJ databases">
        <title>Faecal culturing of patients with breast cancer.</title>
        <authorList>
            <person name="Teng N.M.Y."/>
            <person name="Kiu R."/>
            <person name="Evans R."/>
            <person name="Baker D.J."/>
            <person name="Zenner C."/>
            <person name="Robinson S.D."/>
            <person name="Hall L.J."/>
        </authorList>
    </citation>
    <scope>NUCLEOTIDE SEQUENCE</scope>
    <source>
        <strain evidence="2">LH1062</strain>
    </source>
</reference>
<keyword evidence="1" id="KW-0812">Transmembrane</keyword>
<proteinExistence type="predicted"/>
<keyword evidence="1" id="KW-1133">Transmembrane helix</keyword>
<evidence type="ECO:0000313" key="3">
    <source>
        <dbReference type="Proteomes" id="UP001060112"/>
    </source>
</evidence>
<dbReference type="Gene3D" id="2.40.50.660">
    <property type="match status" value="1"/>
</dbReference>
<organism evidence="2 3">
    <name type="scientific">Allocoprobacillus halotolerans</name>
    <dbReference type="NCBI Taxonomy" id="2944914"/>
    <lineage>
        <taxon>Bacteria</taxon>
        <taxon>Bacillati</taxon>
        <taxon>Bacillota</taxon>
        <taxon>Erysipelotrichia</taxon>
        <taxon>Erysipelotrichales</taxon>
        <taxon>Erysipelotrichaceae</taxon>
        <taxon>Allocoprobacillus</taxon>
    </lineage>
</organism>
<feature type="transmembrane region" description="Helical" evidence="1">
    <location>
        <begin position="12"/>
        <end position="33"/>
    </location>
</feature>
<name>A0ABY5I6U1_9FIRM</name>
<gene>
    <name evidence="2" type="ORF">NMU03_02835</name>
</gene>
<dbReference type="RefSeq" id="WP_290141142.1">
    <property type="nucleotide sequence ID" value="NZ_CP101620.1"/>
</dbReference>
<keyword evidence="3" id="KW-1185">Reference proteome</keyword>
<dbReference type="Proteomes" id="UP001060112">
    <property type="component" value="Chromosome"/>
</dbReference>
<protein>
    <submittedName>
        <fullName evidence="2">DUF2500 domain-containing protein</fullName>
    </submittedName>
</protein>
<keyword evidence="1" id="KW-0472">Membrane</keyword>